<evidence type="ECO:0000256" key="1">
    <source>
        <dbReference type="SAM" id="SignalP"/>
    </source>
</evidence>
<dbReference type="STRING" id="687842.ASU31_03810"/>
<dbReference type="AlphaFoldDB" id="A0A0T5VV32"/>
<dbReference type="Proteomes" id="UP000051950">
    <property type="component" value="Unassembled WGS sequence"/>
</dbReference>
<dbReference type="RefSeq" id="WP_057931059.1">
    <property type="nucleotide sequence ID" value="NZ_LMZQ01000002.1"/>
</dbReference>
<keyword evidence="3" id="KW-1185">Reference proteome</keyword>
<dbReference type="EMBL" id="LMZQ01000002">
    <property type="protein sequence ID" value="KRT17677.1"/>
    <property type="molecule type" value="Genomic_DNA"/>
</dbReference>
<organism evidence="2 3">
    <name type="scientific">Pedobacter ginsenosidimutans</name>
    <dbReference type="NCBI Taxonomy" id="687842"/>
    <lineage>
        <taxon>Bacteria</taxon>
        <taxon>Pseudomonadati</taxon>
        <taxon>Bacteroidota</taxon>
        <taxon>Sphingobacteriia</taxon>
        <taxon>Sphingobacteriales</taxon>
        <taxon>Sphingobacteriaceae</taxon>
        <taxon>Pedobacter</taxon>
    </lineage>
</organism>
<proteinExistence type="predicted"/>
<dbReference type="PROSITE" id="PS51257">
    <property type="entry name" value="PROKAR_LIPOPROTEIN"/>
    <property type="match status" value="1"/>
</dbReference>
<protein>
    <submittedName>
        <fullName evidence="2">Uncharacterized protein</fullName>
    </submittedName>
</protein>
<keyword evidence="1" id="KW-0732">Signal</keyword>
<feature type="chain" id="PRO_5006665753" evidence="1">
    <location>
        <begin position="20"/>
        <end position="308"/>
    </location>
</feature>
<name>A0A0T5VV32_9SPHI</name>
<reference evidence="2 3" key="1">
    <citation type="submission" date="2015-11" db="EMBL/GenBank/DDBJ databases">
        <title>Sequence of Pedobacter ginsenosidimutans.</title>
        <authorList>
            <person name="Carson E."/>
            <person name="Keyser V."/>
            <person name="Newman J."/>
            <person name="Miller J."/>
        </authorList>
    </citation>
    <scope>NUCLEOTIDE SEQUENCE [LARGE SCALE GENOMIC DNA]</scope>
    <source>
        <strain evidence="2 3">KACC 14530</strain>
    </source>
</reference>
<sequence>MIKNTIYFFFFVLMLSACKFGSKTSDPTLRDFTFEPVKGIRYQEVKRRFKTGLSFNAEGFMQKPSWIIEVVKEDTMSAWSPQKQRMQKFYMQYDHGNVYNFAAEFFKVKHISKDSLVFQRIQVDGKVIASDVRSDVNMTFYAQDYIKNKLKAKAADLQKPSKADTAFIEKRAAKVNLNSDSAFAATDPVQFIPKSKIVRVEKISTVDRANNRTEAYDYMFPQYIIRIDRAYKDFAYQAAAVIDFQGRIHVKTIYNVLPENVEAKKKVAQGIADIYVRNLFDVAPGTTLGIPHNSEITLTIIGKAIKKP</sequence>
<accession>A0A0T5VV32</accession>
<comment type="caution">
    <text evidence="2">The sequence shown here is derived from an EMBL/GenBank/DDBJ whole genome shotgun (WGS) entry which is preliminary data.</text>
</comment>
<evidence type="ECO:0000313" key="2">
    <source>
        <dbReference type="EMBL" id="KRT17677.1"/>
    </source>
</evidence>
<feature type="signal peptide" evidence="1">
    <location>
        <begin position="1"/>
        <end position="19"/>
    </location>
</feature>
<dbReference type="OrthoDB" id="787262at2"/>
<gene>
    <name evidence="2" type="ORF">ASU31_03810</name>
</gene>
<evidence type="ECO:0000313" key="3">
    <source>
        <dbReference type="Proteomes" id="UP000051950"/>
    </source>
</evidence>